<accession>A0A520MHF3</accession>
<evidence type="ECO:0000256" key="11">
    <source>
        <dbReference type="HAMAP-Rule" id="MF_00244"/>
    </source>
</evidence>
<reference evidence="13 14" key="1">
    <citation type="submission" date="2019-02" db="EMBL/GenBank/DDBJ databases">
        <title>Prokaryotic population dynamics and viral predation in marine succession experiment using metagenomics: the confinement effect.</title>
        <authorList>
            <person name="Haro-Moreno J.M."/>
            <person name="Rodriguez-Valera F."/>
            <person name="Lopez-Perez M."/>
        </authorList>
    </citation>
    <scope>NUCLEOTIDE SEQUENCE [LARGE SCALE GENOMIC DNA]</scope>
    <source>
        <strain evidence="13">MED-G170</strain>
    </source>
</reference>
<dbReference type="GO" id="GO:0009435">
    <property type="term" value="P:NAD+ biosynthetic process"/>
    <property type="evidence" value="ECO:0007669"/>
    <property type="project" value="UniProtKB-UniRule"/>
</dbReference>
<dbReference type="HAMAP" id="MF_00244">
    <property type="entry name" value="NaMN_adenylyltr"/>
    <property type="match status" value="1"/>
</dbReference>
<evidence type="ECO:0000256" key="6">
    <source>
        <dbReference type="ARBA" id="ARBA00022695"/>
    </source>
</evidence>
<evidence type="ECO:0000313" key="13">
    <source>
        <dbReference type="EMBL" id="RZO20658.1"/>
    </source>
</evidence>
<dbReference type="Proteomes" id="UP000315889">
    <property type="component" value="Unassembled WGS sequence"/>
</dbReference>
<keyword evidence="6 11" id="KW-0548">Nucleotidyltransferase</keyword>
<dbReference type="NCBIfam" id="TIGR00125">
    <property type="entry name" value="cyt_tran_rel"/>
    <property type="match status" value="1"/>
</dbReference>
<dbReference type="UniPathway" id="UPA00253">
    <property type="reaction ID" value="UER00332"/>
</dbReference>
<feature type="domain" description="Cytidyltransferase-like" evidence="12">
    <location>
        <begin position="5"/>
        <end position="184"/>
    </location>
</feature>
<evidence type="ECO:0000256" key="7">
    <source>
        <dbReference type="ARBA" id="ARBA00022741"/>
    </source>
</evidence>
<keyword evidence="5 11" id="KW-0808">Transferase</keyword>
<dbReference type="Pfam" id="PF01467">
    <property type="entry name" value="CTP_transf_like"/>
    <property type="match status" value="1"/>
</dbReference>
<dbReference type="EMBL" id="SHBP01000003">
    <property type="protein sequence ID" value="RZO20658.1"/>
    <property type="molecule type" value="Genomic_DNA"/>
</dbReference>
<dbReference type="NCBIfam" id="NF000839">
    <property type="entry name" value="PRK00071.1-1"/>
    <property type="match status" value="1"/>
</dbReference>
<comment type="pathway">
    <text evidence="2 11">Cofactor biosynthesis; NAD(+) biosynthesis; deamido-NAD(+) from nicotinate D-ribonucleotide: step 1/1.</text>
</comment>
<evidence type="ECO:0000256" key="10">
    <source>
        <dbReference type="ARBA" id="ARBA00048721"/>
    </source>
</evidence>
<evidence type="ECO:0000256" key="4">
    <source>
        <dbReference type="ARBA" id="ARBA00022642"/>
    </source>
</evidence>
<keyword evidence="4 11" id="KW-0662">Pyridine nucleotide biosynthesis</keyword>
<dbReference type="GO" id="GO:0005524">
    <property type="term" value="F:ATP binding"/>
    <property type="evidence" value="ECO:0007669"/>
    <property type="project" value="UniProtKB-KW"/>
</dbReference>
<evidence type="ECO:0000256" key="1">
    <source>
        <dbReference type="ARBA" id="ARBA00002324"/>
    </source>
</evidence>
<keyword evidence="9 11" id="KW-0520">NAD</keyword>
<evidence type="ECO:0000256" key="5">
    <source>
        <dbReference type="ARBA" id="ARBA00022679"/>
    </source>
</evidence>
<evidence type="ECO:0000256" key="8">
    <source>
        <dbReference type="ARBA" id="ARBA00022840"/>
    </source>
</evidence>
<evidence type="ECO:0000256" key="2">
    <source>
        <dbReference type="ARBA" id="ARBA00005019"/>
    </source>
</evidence>
<evidence type="ECO:0000256" key="3">
    <source>
        <dbReference type="ARBA" id="ARBA00009014"/>
    </source>
</evidence>
<dbReference type="Gene3D" id="3.40.50.620">
    <property type="entry name" value="HUPs"/>
    <property type="match status" value="1"/>
</dbReference>
<evidence type="ECO:0000313" key="14">
    <source>
        <dbReference type="Proteomes" id="UP000315889"/>
    </source>
</evidence>
<dbReference type="PANTHER" id="PTHR39321">
    <property type="entry name" value="NICOTINATE-NUCLEOTIDE ADENYLYLTRANSFERASE-RELATED"/>
    <property type="match status" value="1"/>
</dbReference>
<comment type="function">
    <text evidence="1 11">Catalyzes the reversible adenylation of nicotinate mononucleotide (NaMN) to nicotinic acid adenine dinucleotide (NaAD).</text>
</comment>
<protein>
    <recommendedName>
        <fullName evidence="11">Probable nicotinate-nucleotide adenylyltransferase</fullName>
        <ecNumber evidence="11">2.7.7.18</ecNumber>
    </recommendedName>
    <alternativeName>
        <fullName evidence="11">Deamido-NAD(+) diphosphorylase</fullName>
    </alternativeName>
    <alternativeName>
        <fullName evidence="11">Deamido-NAD(+) pyrophosphorylase</fullName>
    </alternativeName>
    <alternativeName>
        <fullName evidence="11">Nicotinate mononucleotide adenylyltransferase</fullName>
        <shortName evidence="11">NaMN adenylyltransferase</shortName>
    </alternativeName>
</protein>
<sequence length="211" mass="23766">MSVALFGGTFDPVHNGHLRIASELAELLPVNELRMMPCGFPPHRDDTEVSAHQRLEMLELGIGINNSILSVEDIELQRPAPSYSVDTVTFMREKLGSSTPLFLCVGMDALATINTWRHWKELLSFCHIAVSSRPGFSAPKQGPLCEWIAQHESDNLNEIKKCPSGYIYFCDLTMLAISSTTIRDKIKQGSSIRYMTPEPVVNYIQQHRLYE</sequence>
<keyword evidence="7 11" id="KW-0547">Nucleotide-binding</keyword>
<dbReference type="InterPro" id="IPR014729">
    <property type="entry name" value="Rossmann-like_a/b/a_fold"/>
</dbReference>
<dbReference type="SUPFAM" id="SSF52374">
    <property type="entry name" value="Nucleotidylyl transferase"/>
    <property type="match status" value="1"/>
</dbReference>
<name>A0A520MHF3_9GAMM</name>
<keyword evidence="8 11" id="KW-0067">ATP-binding</keyword>
<dbReference type="NCBIfam" id="TIGR00482">
    <property type="entry name" value="nicotinate (nicotinamide) nucleotide adenylyltransferase"/>
    <property type="match status" value="1"/>
</dbReference>
<proteinExistence type="inferred from homology"/>
<dbReference type="GO" id="GO:0004515">
    <property type="term" value="F:nicotinate-nucleotide adenylyltransferase activity"/>
    <property type="evidence" value="ECO:0007669"/>
    <property type="project" value="UniProtKB-UniRule"/>
</dbReference>
<dbReference type="PANTHER" id="PTHR39321:SF3">
    <property type="entry name" value="PHOSPHOPANTETHEINE ADENYLYLTRANSFERASE"/>
    <property type="match status" value="1"/>
</dbReference>
<dbReference type="CDD" id="cd02165">
    <property type="entry name" value="NMNAT"/>
    <property type="match status" value="1"/>
</dbReference>
<evidence type="ECO:0000259" key="12">
    <source>
        <dbReference type="Pfam" id="PF01467"/>
    </source>
</evidence>
<dbReference type="AlphaFoldDB" id="A0A520MHF3"/>
<evidence type="ECO:0000256" key="9">
    <source>
        <dbReference type="ARBA" id="ARBA00023027"/>
    </source>
</evidence>
<organism evidence="13 14">
    <name type="scientific">SAR92 clade bacterium</name>
    <dbReference type="NCBI Taxonomy" id="2315479"/>
    <lineage>
        <taxon>Bacteria</taxon>
        <taxon>Pseudomonadati</taxon>
        <taxon>Pseudomonadota</taxon>
        <taxon>Gammaproteobacteria</taxon>
        <taxon>Cellvibrionales</taxon>
        <taxon>Porticoccaceae</taxon>
        <taxon>SAR92 clade</taxon>
    </lineage>
</organism>
<dbReference type="EC" id="2.7.7.18" evidence="11"/>
<dbReference type="InterPro" id="IPR005248">
    <property type="entry name" value="NadD/NMNAT"/>
</dbReference>
<comment type="caution">
    <text evidence="13">The sequence shown here is derived from an EMBL/GenBank/DDBJ whole genome shotgun (WGS) entry which is preliminary data.</text>
</comment>
<comment type="catalytic activity">
    <reaction evidence="10 11">
        <text>nicotinate beta-D-ribonucleotide + ATP + H(+) = deamido-NAD(+) + diphosphate</text>
        <dbReference type="Rhea" id="RHEA:22860"/>
        <dbReference type="ChEBI" id="CHEBI:15378"/>
        <dbReference type="ChEBI" id="CHEBI:30616"/>
        <dbReference type="ChEBI" id="CHEBI:33019"/>
        <dbReference type="ChEBI" id="CHEBI:57502"/>
        <dbReference type="ChEBI" id="CHEBI:58437"/>
        <dbReference type="EC" id="2.7.7.18"/>
    </reaction>
</comment>
<dbReference type="NCBIfam" id="NF000840">
    <property type="entry name" value="PRK00071.1-3"/>
    <property type="match status" value="1"/>
</dbReference>
<comment type="similarity">
    <text evidence="3 11">Belongs to the NadD family.</text>
</comment>
<gene>
    <name evidence="11 13" type="primary">nadD</name>
    <name evidence="13" type="ORF">EVB03_02810</name>
</gene>
<dbReference type="InterPro" id="IPR004821">
    <property type="entry name" value="Cyt_trans-like"/>
</dbReference>